<dbReference type="OrthoDB" id="10264412at2759"/>
<feature type="domain" description="Aminoacyl-tRNA synthetase class Ia" evidence="13">
    <location>
        <begin position="74"/>
        <end position="691"/>
    </location>
</feature>
<evidence type="ECO:0000256" key="4">
    <source>
        <dbReference type="ARBA" id="ARBA00022598"/>
    </source>
</evidence>
<dbReference type="InterPro" id="IPR014729">
    <property type="entry name" value="Rossmann-like_a/b/a_fold"/>
</dbReference>
<dbReference type="PANTHER" id="PTHR42765">
    <property type="entry name" value="SOLEUCYL-TRNA SYNTHETASE"/>
    <property type="match status" value="1"/>
</dbReference>
<comment type="catalytic activity">
    <reaction evidence="10">
        <text>tRNA(Ile) + L-isoleucine + ATP = L-isoleucyl-tRNA(Ile) + AMP + diphosphate</text>
        <dbReference type="Rhea" id="RHEA:11060"/>
        <dbReference type="Rhea" id="RHEA-COMP:9666"/>
        <dbReference type="Rhea" id="RHEA-COMP:9695"/>
        <dbReference type="ChEBI" id="CHEBI:30616"/>
        <dbReference type="ChEBI" id="CHEBI:33019"/>
        <dbReference type="ChEBI" id="CHEBI:58045"/>
        <dbReference type="ChEBI" id="CHEBI:78442"/>
        <dbReference type="ChEBI" id="CHEBI:78528"/>
        <dbReference type="ChEBI" id="CHEBI:456215"/>
        <dbReference type="EC" id="6.1.1.5"/>
    </reaction>
</comment>
<evidence type="ECO:0000256" key="11">
    <source>
        <dbReference type="ARBA" id="ARBA00068280"/>
    </source>
</evidence>
<evidence type="ECO:0000256" key="1">
    <source>
        <dbReference type="ARBA" id="ARBA00004173"/>
    </source>
</evidence>
<keyword evidence="7 12" id="KW-0648">Protein biosynthesis</keyword>
<keyword evidence="8 12" id="KW-0030">Aminoacyl-tRNA synthetase</keyword>
<dbReference type="SUPFAM" id="SSF52374">
    <property type="entry name" value="Nucleotidylyl transferase"/>
    <property type="match status" value="1"/>
</dbReference>
<dbReference type="Proteomes" id="UP000007431">
    <property type="component" value="Unassembled WGS sequence"/>
</dbReference>
<comment type="similarity">
    <text evidence="2 12">Belongs to the class-I aminoacyl-tRNA synthetase family.</text>
</comment>
<dbReference type="HOGENOM" id="CLU_001493_7_2_1"/>
<dbReference type="PANTHER" id="PTHR42765:SF1">
    <property type="entry name" value="ISOLEUCINE--TRNA LIGASE, MITOCHONDRIAL"/>
    <property type="match status" value="1"/>
</dbReference>
<dbReference type="Gene3D" id="3.90.740.10">
    <property type="entry name" value="Valyl/Leucyl/Isoleucyl-tRNA synthetase, editing domain"/>
    <property type="match status" value="1"/>
</dbReference>
<sequence>MLFVRPSCRGLLRSRVHSFARLNSTATPKQDNKAYSKTLLLPKTSFPLWIDPAKSEVPFRERTCDALYREQWENAPGPLYVLHDGPPYANGHLHMGHALNKILKDIICRYHVAQGRRVHYVPGWDCHGLPIENKALQEIKKDARSLAPHEVRRAARKTAFREIAQQKAEFRQFGVMADWMNEDSTYRTLDHKYEMRQLHIFKQMVDKGLIYRKYRPVYYSPSSRSALAEAELEYAPDHSSHSVYVSFELGDLPSDHALAGAKLLVWTTTPWTLTANMAISVNPEVVYAVVKHVETGDLLVVAEERIKALSNVVGTLDLVHTLPGSDLLGLSYKPLFPGSTHTTEIIPASYVTTDTGTGLVHCAPAHGAEDYATWNTTGRGGELTCHVDADGKFNEETPHPNLIGKEVLGDGSEAMVELLRERGQLVKDQWIQHRYPYDWKTKKPVIVTATSQWFANLEDIKGKSIEALTDVSFTPAQSRNRLEAFIRSRSEWCISRQRVWGVPIPSLYLTPPASPTEQTVLDSASLSHILAVLDAKGTEHWWSGPVEDFIPPHLAHEPGTWRKGTDTMDVWFDSGTSWSMLAGLEGQEGRKHLADVCLEGSDQHRGWFQSQLLTRIATSEDGKCAAPYKTLITHGMVLDQHGKKMSKSLGNIISPLSIVLGGKDKKAEPAYGADTLRLWAATVEYWHDMSIGPVVLSQTAETMRRIRNSVRFILGNIGPADRRAGPPMAPEFTLLDRYVLHELQQLEQVALSQYASFNFPRVVHALNNFANVTLSSLYFDVTKDCLYADAVDSVERRTVTAVLEQILRTMTSVYAPMLPHLAEEVHSHLNPGNTSSFFKQPWKPLDPSYASPEAAAEMGDLLRLRTIVLGLLEKARSQKQLKSSLEADVEIYLSESSGSKVADLLRREKDLLKKLFITSDVRLEQGSADETAAASWSYTEASPLDGLTIRVRPASLHKCPRCWNYSRPAEATLCGRCEDVIGRTHN</sequence>
<dbReference type="GO" id="GO:0005739">
    <property type="term" value="C:mitochondrion"/>
    <property type="evidence" value="ECO:0007669"/>
    <property type="project" value="UniProtKB-SubCell"/>
</dbReference>
<dbReference type="FunCoup" id="D8QE79">
    <property type="interactions" value="456"/>
</dbReference>
<dbReference type="InterPro" id="IPR023585">
    <property type="entry name" value="Ile-tRNA-ligase_type1"/>
</dbReference>
<dbReference type="PRINTS" id="PR00984">
    <property type="entry name" value="TRNASYNTHILE"/>
</dbReference>
<comment type="subcellular location">
    <subcellularLocation>
        <location evidence="1">Mitochondrion</location>
    </subcellularLocation>
</comment>
<dbReference type="eggNOG" id="KOG0433">
    <property type="taxonomic scope" value="Eukaryota"/>
</dbReference>
<evidence type="ECO:0000256" key="5">
    <source>
        <dbReference type="ARBA" id="ARBA00022741"/>
    </source>
</evidence>
<keyword evidence="5 12" id="KW-0547">Nucleotide-binding</keyword>
<dbReference type="InterPro" id="IPR009008">
    <property type="entry name" value="Val/Leu/Ile-tRNA-synth_edit"/>
</dbReference>
<dbReference type="EMBL" id="GL377310">
    <property type="protein sequence ID" value="EFI93804.1"/>
    <property type="molecule type" value="Genomic_DNA"/>
</dbReference>
<evidence type="ECO:0000256" key="3">
    <source>
        <dbReference type="ARBA" id="ARBA00013165"/>
    </source>
</evidence>
<evidence type="ECO:0000256" key="6">
    <source>
        <dbReference type="ARBA" id="ARBA00022840"/>
    </source>
</evidence>
<feature type="domain" description="Methionyl/Valyl/Leucyl/Isoleucyl-tRNA synthetase anticodon-binding" evidence="14">
    <location>
        <begin position="736"/>
        <end position="891"/>
    </location>
</feature>
<evidence type="ECO:0000259" key="14">
    <source>
        <dbReference type="Pfam" id="PF08264"/>
    </source>
</evidence>
<evidence type="ECO:0000256" key="10">
    <source>
        <dbReference type="ARBA" id="ARBA00048359"/>
    </source>
</evidence>
<protein>
    <recommendedName>
        <fullName evidence="11">Isoleucine--tRNA ligase, mitochondrial</fullName>
        <ecNumber evidence="3">6.1.1.5</ecNumber>
    </recommendedName>
    <alternativeName>
        <fullName evidence="9">Isoleucyl-tRNA synthetase</fullName>
    </alternativeName>
</protein>
<dbReference type="Gene3D" id="3.40.50.620">
    <property type="entry name" value="HUPs"/>
    <property type="match status" value="2"/>
</dbReference>
<evidence type="ECO:0000259" key="13">
    <source>
        <dbReference type="Pfam" id="PF00133"/>
    </source>
</evidence>
<evidence type="ECO:0000256" key="8">
    <source>
        <dbReference type="ARBA" id="ARBA00023146"/>
    </source>
</evidence>
<dbReference type="CDD" id="cd07960">
    <property type="entry name" value="Anticodon_Ia_Ile_BEm"/>
    <property type="match status" value="1"/>
</dbReference>
<dbReference type="SUPFAM" id="SSF47323">
    <property type="entry name" value="Anticodon-binding domain of a subclass of class I aminoacyl-tRNA synthetases"/>
    <property type="match status" value="1"/>
</dbReference>
<evidence type="ECO:0000313" key="16">
    <source>
        <dbReference type="Proteomes" id="UP000007431"/>
    </source>
</evidence>
<name>D8QE79_SCHCM</name>
<dbReference type="STRING" id="578458.D8QE79"/>
<dbReference type="GO" id="GO:0032543">
    <property type="term" value="P:mitochondrial translation"/>
    <property type="evidence" value="ECO:0007669"/>
    <property type="project" value="EnsemblFungi"/>
</dbReference>
<dbReference type="Pfam" id="PF00133">
    <property type="entry name" value="tRNA-synt_1"/>
    <property type="match status" value="1"/>
</dbReference>
<dbReference type="InterPro" id="IPR033708">
    <property type="entry name" value="Anticodon_Ile_BEm"/>
</dbReference>
<dbReference type="VEuPathDB" id="FungiDB:SCHCODRAFT_02551172"/>
<dbReference type="GO" id="GO:0004822">
    <property type="term" value="F:isoleucine-tRNA ligase activity"/>
    <property type="evidence" value="ECO:0007669"/>
    <property type="project" value="UniProtKB-EC"/>
</dbReference>
<evidence type="ECO:0000256" key="9">
    <source>
        <dbReference type="ARBA" id="ARBA00032665"/>
    </source>
</evidence>
<keyword evidence="16" id="KW-1185">Reference proteome</keyword>
<gene>
    <name evidence="15" type="ORF">SCHCODRAFT_78695</name>
</gene>
<dbReference type="InParanoid" id="D8QE79"/>
<dbReference type="InterPro" id="IPR050081">
    <property type="entry name" value="Ile-tRNA_ligase"/>
</dbReference>
<dbReference type="RefSeq" id="XP_003028707.1">
    <property type="nucleotide sequence ID" value="XM_003028661.1"/>
</dbReference>
<dbReference type="InterPro" id="IPR002300">
    <property type="entry name" value="aa-tRNA-synth_Ia"/>
</dbReference>
<dbReference type="AlphaFoldDB" id="D8QE79"/>
<dbReference type="InterPro" id="IPR002301">
    <property type="entry name" value="Ile-tRNA-ligase"/>
</dbReference>
<dbReference type="FunFam" id="3.40.50.620:FF:000111">
    <property type="entry name" value="Mitochondrial isoleucyl-tRNA synthetase"/>
    <property type="match status" value="1"/>
</dbReference>
<reference evidence="15 16" key="1">
    <citation type="journal article" date="2010" name="Nat. Biotechnol.">
        <title>Genome sequence of the model mushroom Schizophyllum commune.</title>
        <authorList>
            <person name="Ohm R.A."/>
            <person name="de Jong J.F."/>
            <person name="Lugones L.G."/>
            <person name="Aerts A."/>
            <person name="Kothe E."/>
            <person name="Stajich J.E."/>
            <person name="de Vries R.P."/>
            <person name="Record E."/>
            <person name="Levasseur A."/>
            <person name="Baker S.E."/>
            <person name="Bartholomew K.A."/>
            <person name="Coutinho P.M."/>
            <person name="Erdmann S."/>
            <person name="Fowler T.J."/>
            <person name="Gathman A.C."/>
            <person name="Lombard V."/>
            <person name="Henrissat B."/>
            <person name="Knabe N."/>
            <person name="Kuees U."/>
            <person name="Lilly W.W."/>
            <person name="Lindquist E."/>
            <person name="Lucas S."/>
            <person name="Magnuson J.K."/>
            <person name="Piumi F."/>
            <person name="Raudaskoski M."/>
            <person name="Salamov A."/>
            <person name="Schmutz J."/>
            <person name="Schwarze F.W.M.R."/>
            <person name="vanKuyk P.A."/>
            <person name="Horton J.S."/>
            <person name="Grigoriev I.V."/>
            <person name="Woesten H.A.B."/>
        </authorList>
    </citation>
    <scope>NUCLEOTIDE SEQUENCE [LARGE SCALE GENOMIC DNA]</scope>
    <source>
        <strain evidence="16">H4-8 / FGSC 9210</strain>
    </source>
</reference>
<evidence type="ECO:0000256" key="2">
    <source>
        <dbReference type="ARBA" id="ARBA00005594"/>
    </source>
</evidence>
<accession>D8QE79</accession>
<dbReference type="Gene3D" id="1.10.730.20">
    <property type="match status" value="1"/>
</dbReference>
<dbReference type="GO" id="GO:0002161">
    <property type="term" value="F:aminoacyl-tRNA deacylase activity"/>
    <property type="evidence" value="ECO:0007669"/>
    <property type="project" value="InterPro"/>
</dbReference>
<dbReference type="InterPro" id="IPR013155">
    <property type="entry name" value="M/V/L/I-tRNA-synth_anticd-bd"/>
</dbReference>
<dbReference type="GeneID" id="9590506"/>
<dbReference type="OMA" id="HCWRCKT"/>
<dbReference type="SUPFAM" id="SSF50677">
    <property type="entry name" value="ValRS/IleRS/LeuRS editing domain"/>
    <property type="match status" value="1"/>
</dbReference>
<dbReference type="GO" id="GO:0006428">
    <property type="term" value="P:isoleucyl-tRNA aminoacylation"/>
    <property type="evidence" value="ECO:0007669"/>
    <property type="project" value="InterPro"/>
</dbReference>
<evidence type="ECO:0000313" key="15">
    <source>
        <dbReference type="EMBL" id="EFI93804.1"/>
    </source>
</evidence>
<dbReference type="EC" id="6.1.1.5" evidence="3"/>
<dbReference type="InterPro" id="IPR009080">
    <property type="entry name" value="tRNAsynth_Ia_anticodon-bd"/>
</dbReference>
<dbReference type="PROSITE" id="PS00178">
    <property type="entry name" value="AA_TRNA_LIGASE_I"/>
    <property type="match status" value="1"/>
</dbReference>
<evidence type="ECO:0000256" key="7">
    <source>
        <dbReference type="ARBA" id="ARBA00022917"/>
    </source>
</evidence>
<keyword evidence="6 12" id="KW-0067">ATP-binding</keyword>
<dbReference type="GO" id="GO:0005524">
    <property type="term" value="F:ATP binding"/>
    <property type="evidence" value="ECO:0007669"/>
    <property type="project" value="UniProtKB-KW"/>
</dbReference>
<dbReference type="Pfam" id="PF08264">
    <property type="entry name" value="Anticodon_1"/>
    <property type="match status" value="1"/>
</dbReference>
<organism evidence="16">
    <name type="scientific">Schizophyllum commune (strain H4-8 / FGSC 9210)</name>
    <name type="common">Split gill fungus</name>
    <dbReference type="NCBI Taxonomy" id="578458"/>
    <lineage>
        <taxon>Eukaryota</taxon>
        <taxon>Fungi</taxon>
        <taxon>Dikarya</taxon>
        <taxon>Basidiomycota</taxon>
        <taxon>Agaricomycotina</taxon>
        <taxon>Agaricomycetes</taxon>
        <taxon>Agaricomycetidae</taxon>
        <taxon>Agaricales</taxon>
        <taxon>Schizophyllaceae</taxon>
        <taxon>Schizophyllum</taxon>
    </lineage>
</organism>
<dbReference type="HAMAP" id="MF_02002">
    <property type="entry name" value="Ile_tRNA_synth_type1"/>
    <property type="match status" value="1"/>
</dbReference>
<evidence type="ECO:0000256" key="12">
    <source>
        <dbReference type="RuleBase" id="RU363035"/>
    </source>
</evidence>
<dbReference type="InterPro" id="IPR001412">
    <property type="entry name" value="aa-tRNA-synth_I_CS"/>
</dbReference>
<keyword evidence="4 12" id="KW-0436">Ligase</keyword>
<dbReference type="NCBIfam" id="TIGR00392">
    <property type="entry name" value="ileS"/>
    <property type="match status" value="1"/>
</dbReference>
<dbReference type="GO" id="GO:0000049">
    <property type="term" value="F:tRNA binding"/>
    <property type="evidence" value="ECO:0007669"/>
    <property type="project" value="InterPro"/>
</dbReference>
<dbReference type="KEGG" id="scm:SCHCO_02551172"/>
<proteinExistence type="inferred from homology"/>